<feature type="region of interest" description="Disordered" evidence="8">
    <location>
        <begin position="673"/>
        <end position="708"/>
    </location>
</feature>
<feature type="region of interest" description="Disordered" evidence="8">
    <location>
        <begin position="632"/>
        <end position="656"/>
    </location>
</feature>
<name>A0A830CDU6_9LAMI</name>
<evidence type="ECO:0000256" key="5">
    <source>
        <dbReference type="ARBA" id="ARBA00022989"/>
    </source>
</evidence>
<dbReference type="Pfam" id="PF01545">
    <property type="entry name" value="Cation_efflux"/>
    <property type="match status" value="2"/>
</dbReference>
<evidence type="ECO:0000256" key="8">
    <source>
        <dbReference type="SAM" id="MobiDB-lite"/>
    </source>
</evidence>
<feature type="region of interest" description="Disordered" evidence="8">
    <location>
        <begin position="728"/>
        <end position="762"/>
    </location>
</feature>
<feature type="compositionally biased region" description="Basic and acidic residues" evidence="8">
    <location>
        <begin position="25"/>
        <end position="34"/>
    </location>
</feature>
<feature type="compositionally biased region" description="Basic residues" evidence="8">
    <location>
        <begin position="733"/>
        <end position="762"/>
    </location>
</feature>
<dbReference type="GO" id="GO:0005385">
    <property type="term" value="F:zinc ion transmembrane transporter activity"/>
    <property type="evidence" value="ECO:0007669"/>
    <property type="project" value="InterPro"/>
</dbReference>
<gene>
    <name evidence="11" type="ORF">PHJA_001665200</name>
</gene>
<feature type="transmembrane region" description="Helical" evidence="9">
    <location>
        <begin position="132"/>
        <end position="154"/>
    </location>
</feature>
<evidence type="ECO:0000256" key="4">
    <source>
        <dbReference type="ARBA" id="ARBA00022692"/>
    </source>
</evidence>
<comment type="subcellular location">
    <subcellularLocation>
        <location evidence="1">Membrane</location>
        <topology evidence="1">Multi-pass membrane protein</topology>
    </subcellularLocation>
</comment>
<dbReference type="GO" id="GO:0005794">
    <property type="term" value="C:Golgi apparatus"/>
    <property type="evidence" value="ECO:0007669"/>
    <property type="project" value="TreeGrafter"/>
</dbReference>
<dbReference type="PANTHER" id="PTHR45755">
    <property type="match status" value="1"/>
</dbReference>
<keyword evidence="7 9" id="KW-0472">Membrane</keyword>
<keyword evidence="12" id="KW-1185">Reference proteome</keyword>
<reference evidence="11" key="1">
    <citation type="submission" date="2020-07" db="EMBL/GenBank/DDBJ databases">
        <title>Ethylene signaling mediates host invasion by parasitic plants.</title>
        <authorList>
            <person name="Yoshida S."/>
        </authorList>
    </citation>
    <scope>NUCLEOTIDE SEQUENCE</scope>
    <source>
        <strain evidence="11">Okayama</strain>
    </source>
</reference>
<dbReference type="Proteomes" id="UP000653305">
    <property type="component" value="Unassembled WGS sequence"/>
</dbReference>
<proteinExistence type="inferred from homology"/>
<comment type="caution">
    <text evidence="11">The sequence shown here is derived from an EMBL/GenBank/DDBJ whole genome shotgun (WGS) entry which is preliminary data.</text>
</comment>
<keyword evidence="4 9" id="KW-0812">Transmembrane</keyword>
<feature type="transmembrane region" description="Helical" evidence="9">
    <location>
        <begin position="600"/>
        <end position="623"/>
    </location>
</feature>
<feature type="transmembrane region" description="Helical" evidence="9">
    <location>
        <begin position="528"/>
        <end position="548"/>
    </location>
</feature>
<organism evidence="11 12">
    <name type="scientific">Phtheirospermum japonicum</name>
    <dbReference type="NCBI Taxonomy" id="374723"/>
    <lineage>
        <taxon>Eukaryota</taxon>
        <taxon>Viridiplantae</taxon>
        <taxon>Streptophyta</taxon>
        <taxon>Embryophyta</taxon>
        <taxon>Tracheophyta</taxon>
        <taxon>Spermatophyta</taxon>
        <taxon>Magnoliopsida</taxon>
        <taxon>eudicotyledons</taxon>
        <taxon>Gunneridae</taxon>
        <taxon>Pentapetalae</taxon>
        <taxon>asterids</taxon>
        <taxon>lamiids</taxon>
        <taxon>Lamiales</taxon>
        <taxon>Orobanchaceae</taxon>
        <taxon>Orobanchaceae incertae sedis</taxon>
        <taxon>Phtheirospermum</taxon>
    </lineage>
</organism>
<evidence type="ECO:0000256" key="3">
    <source>
        <dbReference type="ARBA" id="ARBA00022448"/>
    </source>
</evidence>
<feature type="region of interest" description="Disordered" evidence="8">
    <location>
        <begin position="25"/>
        <end position="44"/>
    </location>
</feature>
<feature type="transmembrane region" description="Helical" evidence="9">
    <location>
        <begin position="174"/>
        <end position="195"/>
    </location>
</feature>
<dbReference type="InterPro" id="IPR058533">
    <property type="entry name" value="Cation_efflux_TM"/>
</dbReference>
<dbReference type="InterPro" id="IPR002524">
    <property type="entry name" value="Cation_efflux"/>
</dbReference>
<keyword evidence="6" id="KW-0406">Ion transport</keyword>
<evidence type="ECO:0000313" key="12">
    <source>
        <dbReference type="Proteomes" id="UP000653305"/>
    </source>
</evidence>
<feature type="transmembrane region" description="Helical" evidence="9">
    <location>
        <begin position="317"/>
        <end position="341"/>
    </location>
</feature>
<feature type="transmembrane region" description="Helical" evidence="9">
    <location>
        <begin position="771"/>
        <end position="792"/>
    </location>
</feature>
<evidence type="ECO:0000256" key="7">
    <source>
        <dbReference type="ARBA" id="ARBA00023136"/>
    </source>
</evidence>
<feature type="transmembrane region" description="Helical" evidence="9">
    <location>
        <begin position="502"/>
        <end position="522"/>
    </location>
</feature>
<evidence type="ECO:0000259" key="10">
    <source>
        <dbReference type="Pfam" id="PF01545"/>
    </source>
</evidence>
<dbReference type="NCBIfam" id="TIGR01297">
    <property type="entry name" value="CDF"/>
    <property type="match status" value="1"/>
</dbReference>
<evidence type="ECO:0000256" key="1">
    <source>
        <dbReference type="ARBA" id="ARBA00004141"/>
    </source>
</evidence>
<evidence type="ECO:0000256" key="6">
    <source>
        <dbReference type="ARBA" id="ARBA00023065"/>
    </source>
</evidence>
<dbReference type="InterPro" id="IPR045316">
    <property type="entry name" value="Msc2-like"/>
</dbReference>
<dbReference type="Gene3D" id="1.20.1510.10">
    <property type="entry name" value="Cation efflux protein transmembrane domain"/>
    <property type="match status" value="2"/>
</dbReference>
<feature type="transmembrane region" description="Helical" evidence="9">
    <location>
        <begin position="279"/>
        <end position="297"/>
    </location>
</feature>
<dbReference type="InterPro" id="IPR027469">
    <property type="entry name" value="Cation_efflux_TMD_sf"/>
</dbReference>
<feature type="compositionally biased region" description="Basic and acidic residues" evidence="8">
    <location>
        <begin position="673"/>
        <end position="697"/>
    </location>
</feature>
<dbReference type="FunFam" id="1.20.1510.10:FF:000033">
    <property type="entry name" value="Unplaced genomic scaffold supercont1.9, whole genome shotgun sequence"/>
    <property type="match status" value="1"/>
</dbReference>
<dbReference type="GO" id="GO:0006882">
    <property type="term" value="P:intracellular zinc ion homeostasis"/>
    <property type="evidence" value="ECO:0007669"/>
    <property type="project" value="InterPro"/>
</dbReference>
<dbReference type="SUPFAM" id="SSF161111">
    <property type="entry name" value="Cation efflux protein transmembrane domain-like"/>
    <property type="match status" value="1"/>
</dbReference>
<feature type="domain" description="Cation efflux protein transmembrane" evidence="10">
    <location>
        <begin position="503"/>
        <end position="637"/>
    </location>
</feature>
<feature type="domain" description="Cation efflux protein transmembrane" evidence="10">
    <location>
        <begin position="758"/>
        <end position="828"/>
    </location>
</feature>
<feature type="transmembrane region" description="Helical" evidence="9">
    <location>
        <begin position="798"/>
        <end position="820"/>
    </location>
</feature>
<comment type="similarity">
    <text evidence="2">Belongs to the cation diffusion facilitator (CDF) transporter (TC 2.A.4) family. SLC30A subfamily.</text>
</comment>
<feature type="transmembrane region" description="Helical" evidence="9">
    <location>
        <begin position="361"/>
        <end position="382"/>
    </location>
</feature>
<dbReference type="PANTHER" id="PTHR45755:SF4">
    <property type="entry name" value="ZINC TRANSPORTER 7"/>
    <property type="match status" value="1"/>
</dbReference>
<dbReference type="AlphaFoldDB" id="A0A830CDU6"/>
<accession>A0A830CDU6</accession>
<evidence type="ECO:0000256" key="9">
    <source>
        <dbReference type="SAM" id="Phobius"/>
    </source>
</evidence>
<keyword evidence="5 9" id="KW-1133">Transmembrane helix</keyword>
<dbReference type="OrthoDB" id="78669at2759"/>
<feature type="compositionally biased region" description="Basic and acidic residues" evidence="8">
    <location>
        <begin position="643"/>
        <end position="656"/>
    </location>
</feature>
<feature type="transmembrane region" description="Helical" evidence="9">
    <location>
        <begin position="569"/>
        <end position="588"/>
    </location>
</feature>
<evidence type="ECO:0000256" key="2">
    <source>
        <dbReference type="ARBA" id="ARBA00008873"/>
    </source>
</evidence>
<evidence type="ECO:0000313" key="11">
    <source>
        <dbReference type="EMBL" id="GFP95208.1"/>
    </source>
</evidence>
<feature type="transmembrane region" description="Helical" evidence="9">
    <location>
        <begin position="447"/>
        <end position="464"/>
    </location>
</feature>
<dbReference type="EMBL" id="BMAC01000377">
    <property type="protein sequence ID" value="GFP95208.1"/>
    <property type="molecule type" value="Genomic_DNA"/>
</dbReference>
<protein>
    <submittedName>
        <fullName evidence="11">Metal tolerance protein 12</fullName>
    </submittedName>
</protein>
<sequence length="912" mass="102692">MRPPTAATGKFSGEISFLPNKYKEAEATGRRWKPDSSGGRSGRREVMVRLTPITSQESTLSQLDLSTLHYLLRLWPITTTTTAPIASPYLRGPPYLPPPPRHRALIPRFPYTPLTPTPTPSKHRFSIYKPSGGGGGASSFSFLLVLLFSLRSLYSLLPFLRSSPPSFSIFPFSFLVSLLSFILTLCFSLFASIFGRDSIYQKSQRPTFSLTSITKSQHKLLIAKSLLLAVVFLLRFQALMYCGTAAMILAELSGNVAARFMAEGKNWSLIDRKSIRSSKVRGFIALFSGLILLSVSWDRIECYPFSHVNITSKGFSIFPSVNCLRIWPMLLPFTSGFFGCYERVLWNWGEIRELGQKRVRLITLFFTTVALFIPAVVSMLVFEAEGDSISVSSLGWPLANTVVFGVLLSENYTDGKISASKDIQKEYFITFVCTLVLELFYYPELSLWGLLICGLFLCIAVRELNPIYVNYPELGFESSETFSTALMKPLRHILSERKSRKIALFLLINTAYMVVEFVAGFMCNSLGLISDACHMLFDCAALAIGLYASYISRLPANSKFNYGRGRFEVLSGYVNAVFLVLVGALITLESIERILDPQEISTSSLLTVSIGGLIVNIVGLIFFHEEHHHAHGGSGACSHSHSNKSDHHLHTRDDKNHDHITDIHDCNGKQCSNHDDDHHKCKHESSDHHDHDHHDRVNIPGHHKCKHESNDHHDLDHHAHVNIHDHHHDHVDHHHHHHDHVDHHHHHHDHNKEQKKQRRHHHHVDHNMQGIFLHVLADTMGSVGVVISTLLIKYKGWLVADPASSIFISALIVSSVIPLLRNSAEILLQRVPRSCEQDYEEALNDVMSVKGIVGVQNPHVWSFTNTEIVGTIHLHVSIDTDRDFVKKQVSEILHDAGVKDLEMQEAEHGVQR</sequence>
<keyword evidence="3" id="KW-0813">Transport</keyword>
<dbReference type="GO" id="GO:0016020">
    <property type="term" value="C:membrane"/>
    <property type="evidence" value="ECO:0007669"/>
    <property type="project" value="UniProtKB-SubCell"/>
</dbReference>